<dbReference type="KEGG" id="gtr:GLOTRDRAFT_134992"/>
<feature type="compositionally biased region" description="Basic residues" evidence="5">
    <location>
        <begin position="348"/>
        <end position="360"/>
    </location>
</feature>
<dbReference type="OMA" id="AHEREKF"/>
<keyword evidence="4" id="KW-0206">Cytoskeleton</keyword>
<comment type="similarity">
    <text evidence="2">Belongs to the TPX2 family.</text>
</comment>
<name>S7RZ60_GLOTA</name>
<dbReference type="eggNOG" id="ENOG502RBTS">
    <property type="taxonomic scope" value="Eukaryota"/>
</dbReference>
<sequence>MPPRSITELSMPHLPDLSLRHLPDLSDTSFQIPVSNGTDELLLADPSGDFLADADSLGTPIMPKKTHDALRLSDLTPRPESKQILPPSPRAVLEQPTIHAVSRPSKTKSKPTESREASTSALRPSAQDQDSVGADDKAAPIIDRPARRRPGNKPALTRKHPGGSGDAESSKQAVYKRGEIIADAPSSAISDVPPTITAVRPEDGHGTTPSQVKKATMKSDFLDASFGDVTMDAAVGGAAGRLLMFSQGIMQSMTMGGGYGDDRQAIQVADTDAPPATRDDPLTLSQLSPRKKEVGQPQEPISPMRTSNKRPPSPQSILDSSEPRKREKRLHPGKPKSNAASLKSSRDKVRKPASTRSKFKNSKENALTPAPPREHFDHDQTRERVGRTLDTQAHKEKDSHVLAIGQRSISDRPNNQLPPPKAIQPIEFNFKSELRLESRKAQHEEGSRSTMKRSASRFFHPVPDFKALHAAHEASVAARKEHIAPVVSQPLQLSTEIRAKEREKFEEARRAREQEIERQMEERRRQKELEEEKEIRELRKRAVPKANAIPHWYADAPKKKGGSVGS</sequence>
<dbReference type="OrthoDB" id="3242303at2759"/>
<evidence type="ECO:0000256" key="3">
    <source>
        <dbReference type="ARBA" id="ARBA00022490"/>
    </source>
</evidence>
<protein>
    <recommendedName>
        <fullName evidence="6">TPX2 C-terminal domain-containing protein</fullName>
    </recommendedName>
</protein>
<dbReference type="InterPro" id="IPR027329">
    <property type="entry name" value="TPX2_C"/>
</dbReference>
<feature type="domain" description="TPX2 C-terminal" evidence="6">
    <location>
        <begin position="492"/>
        <end position="559"/>
    </location>
</feature>
<proteinExistence type="inferred from homology"/>
<dbReference type="STRING" id="670483.S7RZ60"/>
<evidence type="ECO:0000256" key="2">
    <source>
        <dbReference type="ARBA" id="ARBA00005885"/>
    </source>
</evidence>
<evidence type="ECO:0000256" key="5">
    <source>
        <dbReference type="SAM" id="MobiDB-lite"/>
    </source>
</evidence>
<dbReference type="EMBL" id="KB469296">
    <property type="protein sequence ID" value="EPQ60280.1"/>
    <property type="molecule type" value="Genomic_DNA"/>
</dbReference>
<feature type="compositionally biased region" description="Basic and acidic residues" evidence="5">
    <location>
        <begin position="372"/>
        <end position="400"/>
    </location>
</feature>
<accession>S7RZ60</accession>
<evidence type="ECO:0000313" key="8">
    <source>
        <dbReference type="Proteomes" id="UP000030669"/>
    </source>
</evidence>
<keyword evidence="8" id="KW-1185">Reference proteome</keyword>
<feature type="compositionally biased region" description="Basic and acidic residues" evidence="5">
    <location>
        <begin position="65"/>
        <end position="81"/>
    </location>
</feature>
<feature type="region of interest" description="Disordered" evidence="5">
    <location>
        <begin position="514"/>
        <end position="535"/>
    </location>
</feature>
<dbReference type="GO" id="GO:0005856">
    <property type="term" value="C:cytoskeleton"/>
    <property type="evidence" value="ECO:0007669"/>
    <property type="project" value="UniProtKB-SubCell"/>
</dbReference>
<feature type="compositionally biased region" description="Polar residues" evidence="5">
    <location>
        <begin position="117"/>
        <end position="130"/>
    </location>
</feature>
<reference evidence="7 8" key="1">
    <citation type="journal article" date="2012" name="Science">
        <title>The Paleozoic origin of enzymatic lignin decomposition reconstructed from 31 fungal genomes.</title>
        <authorList>
            <person name="Floudas D."/>
            <person name="Binder M."/>
            <person name="Riley R."/>
            <person name="Barry K."/>
            <person name="Blanchette R.A."/>
            <person name="Henrissat B."/>
            <person name="Martinez A.T."/>
            <person name="Otillar R."/>
            <person name="Spatafora J.W."/>
            <person name="Yadav J.S."/>
            <person name="Aerts A."/>
            <person name="Benoit I."/>
            <person name="Boyd A."/>
            <person name="Carlson A."/>
            <person name="Copeland A."/>
            <person name="Coutinho P.M."/>
            <person name="de Vries R.P."/>
            <person name="Ferreira P."/>
            <person name="Findley K."/>
            <person name="Foster B."/>
            <person name="Gaskell J."/>
            <person name="Glotzer D."/>
            <person name="Gorecki P."/>
            <person name="Heitman J."/>
            <person name="Hesse C."/>
            <person name="Hori C."/>
            <person name="Igarashi K."/>
            <person name="Jurgens J.A."/>
            <person name="Kallen N."/>
            <person name="Kersten P."/>
            <person name="Kohler A."/>
            <person name="Kuees U."/>
            <person name="Kumar T.K.A."/>
            <person name="Kuo A."/>
            <person name="LaButti K."/>
            <person name="Larrondo L.F."/>
            <person name="Lindquist E."/>
            <person name="Ling A."/>
            <person name="Lombard V."/>
            <person name="Lucas S."/>
            <person name="Lundell T."/>
            <person name="Martin R."/>
            <person name="McLaughlin D.J."/>
            <person name="Morgenstern I."/>
            <person name="Morin E."/>
            <person name="Murat C."/>
            <person name="Nagy L.G."/>
            <person name="Nolan M."/>
            <person name="Ohm R.A."/>
            <person name="Patyshakuliyeva A."/>
            <person name="Rokas A."/>
            <person name="Ruiz-Duenas F.J."/>
            <person name="Sabat G."/>
            <person name="Salamov A."/>
            <person name="Samejima M."/>
            <person name="Schmutz J."/>
            <person name="Slot J.C."/>
            <person name="St John F."/>
            <person name="Stenlid J."/>
            <person name="Sun H."/>
            <person name="Sun S."/>
            <person name="Syed K."/>
            <person name="Tsang A."/>
            <person name="Wiebenga A."/>
            <person name="Young D."/>
            <person name="Pisabarro A."/>
            <person name="Eastwood D.C."/>
            <person name="Martin F."/>
            <person name="Cullen D."/>
            <person name="Grigoriev I.V."/>
            <person name="Hibbett D.S."/>
        </authorList>
    </citation>
    <scope>NUCLEOTIDE SEQUENCE [LARGE SCALE GENOMIC DNA]</scope>
    <source>
        <strain evidence="7 8">ATCC 11539</strain>
    </source>
</reference>
<dbReference type="HOGENOM" id="CLU_397435_0_0_1"/>
<dbReference type="Proteomes" id="UP000030669">
    <property type="component" value="Unassembled WGS sequence"/>
</dbReference>
<dbReference type="Pfam" id="PF06886">
    <property type="entry name" value="TPX2"/>
    <property type="match status" value="1"/>
</dbReference>
<dbReference type="GeneID" id="19303228"/>
<evidence type="ECO:0000256" key="4">
    <source>
        <dbReference type="ARBA" id="ARBA00023212"/>
    </source>
</evidence>
<evidence type="ECO:0000313" key="7">
    <source>
        <dbReference type="EMBL" id="EPQ60280.1"/>
    </source>
</evidence>
<keyword evidence="3" id="KW-0963">Cytoplasm</keyword>
<feature type="region of interest" description="Disordered" evidence="5">
    <location>
        <begin position="185"/>
        <end position="214"/>
    </location>
</feature>
<comment type="subcellular location">
    <subcellularLocation>
        <location evidence="1">Cytoplasm</location>
        <location evidence="1">Cytoskeleton</location>
    </subcellularLocation>
</comment>
<feature type="compositionally biased region" description="Basic residues" evidence="5">
    <location>
        <begin position="146"/>
        <end position="161"/>
    </location>
</feature>
<gene>
    <name evidence="7" type="ORF">GLOTRDRAFT_134992</name>
</gene>
<dbReference type="AlphaFoldDB" id="S7RZ60"/>
<dbReference type="RefSeq" id="XP_007860730.1">
    <property type="nucleotide sequence ID" value="XM_007862539.1"/>
</dbReference>
<feature type="region of interest" description="Disordered" evidence="5">
    <location>
        <begin position="54"/>
        <end position="172"/>
    </location>
</feature>
<feature type="region of interest" description="Disordered" evidence="5">
    <location>
        <begin position="272"/>
        <end position="426"/>
    </location>
</feature>
<organism evidence="7 8">
    <name type="scientific">Gloeophyllum trabeum (strain ATCC 11539 / FP-39264 / Madison 617)</name>
    <name type="common">Brown rot fungus</name>
    <dbReference type="NCBI Taxonomy" id="670483"/>
    <lineage>
        <taxon>Eukaryota</taxon>
        <taxon>Fungi</taxon>
        <taxon>Dikarya</taxon>
        <taxon>Basidiomycota</taxon>
        <taxon>Agaricomycotina</taxon>
        <taxon>Agaricomycetes</taxon>
        <taxon>Gloeophyllales</taxon>
        <taxon>Gloeophyllaceae</taxon>
        <taxon>Gloeophyllum</taxon>
    </lineage>
</organism>
<evidence type="ECO:0000259" key="6">
    <source>
        <dbReference type="Pfam" id="PF06886"/>
    </source>
</evidence>
<evidence type="ECO:0000256" key="1">
    <source>
        <dbReference type="ARBA" id="ARBA00004245"/>
    </source>
</evidence>
<feature type="compositionally biased region" description="Polar residues" evidence="5">
    <location>
        <begin position="304"/>
        <end position="319"/>
    </location>
</feature>